<gene>
    <name evidence="1" type="ordered locus">PYCH_00270</name>
</gene>
<proteinExistence type="predicted"/>
<dbReference type="HOGENOM" id="CLU_1052181_0_0_2"/>
<dbReference type="STRING" id="529709.PYCH_00270"/>
<dbReference type="EMBL" id="CP002779">
    <property type="protein sequence ID" value="AEH23740.1"/>
    <property type="molecule type" value="Genomic_DNA"/>
</dbReference>
<dbReference type="eggNOG" id="arCOG05849">
    <property type="taxonomic scope" value="Archaea"/>
</dbReference>
<keyword evidence="2" id="KW-1185">Reference proteome</keyword>
<organism evidence="1 2">
    <name type="scientific">Pyrococcus yayanosii (strain CH1 / JCM 16557)</name>
    <dbReference type="NCBI Taxonomy" id="529709"/>
    <lineage>
        <taxon>Archaea</taxon>
        <taxon>Methanobacteriati</taxon>
        <taxon>Methanobacteriota</taxon>
        <taxon>Thermococci</taxon>
        <taxon>Thermococcales</taxon>
        <taxon>Thermococcaceae</taxon>
        <taxon>Pyrococcus</taxon>
    </lineage>
</organism>
<evidence type="ECO:0000313" key="2">
    <source>
        <dbReference type="Proteomes" id="UP000008386"/>
    </source>
</evidence>
<reference evidence="1 2" key="1">
    <citation type="journal article" date="2011" name="J. Bacteriol.">
        <title>Complete genome sequence of the obligate piezophilic hyperthermophilic archaeon Pyrococcus yayanosii CH1.</title>
        <authorList>
            <person name="Jun X."/>
            <person name="Lupeng L."/>
            <person name="Minjuan X."/>
            <person name="Oger P."/>
            <person name="Fengping W."/>
            <person name="Jebbar M."/>
            <person name="Xiang X."/>
        </authorList>
    </citation>
    <scope>NUCLEOTIDE SEQUENCE [LARGE SCALE GENOMIC DNA]</scope>
    <source>
        <strain evidence="2">CH1 / JCM 16557</strain>
    </source>
</reference>
<protein>
    <submittedName>
        <fullName evidence="1">Uncharacterized protein</fullName>
    </submittedName>
</protein>
<accession>F8AFD3</accession>
<dbReference type="GeneID" id="10836610"/>
<dbReference type="RefSeq" id="WP_013904798.1">
    <property type="nucleotide sequence ID" value="NC_015680.1"/>
</dbReference>
<name>F8AFD3_PYRYC</name>
<dbReference type="AlphaFoldDB" id="F8AFD3"/>
<evidence type="ECO:0000313" key="1">
    <source>
        <dbReference type="EMBL" id="AEH23740.1"/>
    </source>
</evidence>
<dbReference type="Proteomes" id="UP000008386">
    <property type="component" value="Chromosome"/>
</dbReference>
<dbReference type="KEGG" id="pya:PYCH_00270"/>
<sequence length="271" mass="30710">MILGGMLKLKRIKGITHGSHIDTVYPDPLWVVSWLMRKLNEENPEYRTVKAELRQGRLFPRTKTVDVRIYDLPFGDDVLMRTVVMEDPEPRLVTAFPVLMAETSSQFRVERVFEWANGLEGNIAGEVLGEVKPSVSFFAVDYVERKADYLRVETDEVRLAFLAYGARAGPPGDNFEVELPDAGPIKVNLEEAELLLPVPLSGAFMDDYMITGKVLGVRSSRTLYGDGYLIRLKNLPLREIDLFVLREHLKGEVKEEEMLTAVGWLQGELLL</sequence>